<evidence type="ECO:0000313" key="9">
    <source>
        <dbReference type="Proteomes" id="UP000236728"/>
    </source>
</evidence>
<keyword evidence="5 6" id="KW-0472">Membrane</keyword>
<feature type="transmembrane region" description="Helical" evidence="6">
    <location>
        <begin position="128"/>
        <end position="154"/>
    </location>
</feature>
<evidence type="ECO:0000259" key="7">
    <source>
        <dbReference type="PROSITE" id="PS50850"/>
    </source>
</evidence>
<feature type="transmembrane region" description="Helical" evidence="6">
    <location>
        <begin position="235"/>
        <end position="254"/>
    </location>
</feature>
<feature type="transmembrane region" description="Helical" evidence="6">
    <location>
        <begin position="266"/>
        <end position="284"/>
    </location>
</feature>
<comment type="subcellular location">
    <subcellularLocation>
        <location evidence="1">Cell membrane</location>
        <topology evidence="1">Multi-pass membrane protein</topology>
    </subcellularLocation>
</comment>
<dbReference type="GO" id="GO:0005886">
    <property type="term" value="C:plasma membrane"/>
    <property type="evidence" value="ECO:0007669"/>
    <property type="project" value="UniProtKB-SubCell"/>
</dbReference>
<feature type="domain" description="Major facilitator superfamily (MFS) profile" evidence="7">
    <location>
        <begin position="4"/>
        <end position="377"/>
    </location>
</feature>
<evidence type="ECO:0000256" key="6">
    <source>
        <dbReference type="SAM" id="Phobius"/>
    </source>
</evidence>
<keyword evidence="4 6" id="KW-1133">Transmembrane helix</keyword>
<keyword evidence="3 6" id="KW-0812">Transmembrane</keyword>
<dbReference type="GO" id="GO:0022857">
    <property type="term" value="F:transmembrane transporter activity"/>
    <property type="evidence" value="ECO:0007669"/>
    <property type="project" value="InterPro"/>
</dbReference>
<dbReference type="SUPFAM" id="SSF103473">
    <property type="entry name" value="MFS general substrate transporter"/>
    <property type="match status" value="1"/>
</dbReference>
<name>A0A1H6ADH9_9BACT</name>
<dbReference type="OrthoDB" id="9788453at2"/>
<feature type="transmembrane region" description="Helical" evidence="6">
    <location>
        <begin position="329"/>
        <end position="348"/>
    </location>
</feature>
<dbReference type="InterPro" id="IPR050189">
    <property type="entry name" value="MFS_Efflux_Transporters"/>
</dbReference>
<gene>
    <name evidence="8" type="ORF">SAMN05421819_3038</name>
</gene>
<dbReference type="PANTHER" id="PTHR43124">
    <property type="entry name" value="PURINE EFFLUX PUMP PBUE"/>
    <property type="match status" value="1"/>
</dbReference>
<feature type="transmembrane region" description="Helical" evidence="6">
    <location>
        <begin position="354"/>
        <end position="372"/>
    </location>
</feature>
<sequence length="388" mass="40571">MRKPILALTAAAFGIGTTEFIIMGLLPQLASDFHVSIPRAGLLVSGYALSVTMGSPVVALALSHMDRKRALLILLGLFIVGNTLCGLAPSFGLLLAARILTALAHGSFFGIGSVLATQLVPKNERAQAIALMFTGLTVANILGVPAGTALGLAFGWRASFFALAPIGLIAAVLLVKWVPHQKPEPLHLMTELRSVLTAPVQLVLAMSTVSSVSMFCVLTYIAPMLEEVTHLSPHTVTWVLVLFGLGITIGNTLGGWLSDWKQLPSVLGGFAMLAVCFAAMPFAMGRAIPAVIAVFVWGLVHFAAAGPFQPRIVEKAHSANLASTLNQSAFNFGNALGASLGGLALTRGLGYAQLPWLSAGLACVVIVLALAARRLDGVLPSPRVSPKY</sequence>
<feature type="transmembrane region" description="Helical" evidence="6">
    <location>
        <begin position="160"/>
        <end position="179"/>
    </location>
</feature>
<evidence type="ECO:0000256" key="3">
    <source>
        <dbReference type="ARBA" id="ARBA00022692"/>
    </source>
</evidence>
<dbReference type="Proteomes" id="UP000236728">
    <property type="component" value="Unassembled WGS sequence"/>
</dbReference>
<accession>A0A1H6ADH9</accession>
<feature type="transmembrane region" description="Helical" evidence="6">
    <location>
        <begin position="200"/>
        <end position="223"/>
    </location>
</feature>
<dbReference type="CDD" id="cd17324">
    <property type="entry name" value="MFS_NepI_like"/>
    <property type="match status" value="1"/>
</dbReference>
<feature type="transmembrane region" description="Helical" evidence="6">
    <location>
        <begin position="44"/>
        <end position="63"/>
    </location>
</feature>
<keyword evidence="9" id="KW-1185">Reference proteome</keyword>
<evidence type="ECO:0000256" key="4">
    <source>
        <dbReference type="ARBA" id="ARBA00022989"/>
    </source>
</evidence>
<dbReference type="AlphaFoldDB" id="A0A1H6ADH9"/>
<protein>
    <submittedName>
        <fullName evidence="8">MFS transporter, DHA1 family, inner membrane transport protein</fullName>
    </submittedName>
</protein>
<dbReference type="Pfam" id="PF07690">
    <property type="entry name" value="MFS_1"/>
    <property type="match status" value="1"/>
</dbReference>
<dbReference type="Gene3D" id="1.20.1250.20">
    <property type="entry name" value="MFS general substrate transporter like domains"/>
    <property type="match status" value="2"/>
</dbReference>
<dbReference type="EMBL" id="FNVA01000005">
    <property type="protein sequence ID" value="SEG45806.1"/>
    <property type="molecule type" value="Genomic_DNA"/>
</dbReference>
<evidence type="ECO:0000256" key="5">
    <source>
        <dbReference type="ARBA" id="ARBA00023136"/>
    </source>
</evidence>
<evidence type="ECO:0000256" key="1">
    <source>
        <dbReference type="ARBA" id="ARBA00004651"/>
    </source>
</evidence>
<dbReference type="InterPro" id="IPR036259">
    <property type="entry name" value="MFS_trans_sf"/>
</dbReference>
<feature type="transmembrane region" description="Helical" evidence="6">
    <location>
        <begin position="70"/>
        <end position="89"/>
    </location>
</feature>
<dbReference type="PROSITE" id="PS50850">
    <property type="entry name" value="MFS"/>
    <property type="match status" value="1"/>
</dbReference>
<keyword evidence="2" id="KW-1003">Cell membrane</keyword>
<evidence type="ECO:0000256" key="2">
    <source>
        <dbReference type="ARBA" id="ARBA00022475"/>
    </source>
</evidence>
<proteinExistence type="predicted"/>
<organism evidence="8 9">
    <name type="scientific">Bryocella elongata</name>
    <dbReference type="NCBI Taxonomy" id="863522"/>
    <lineage>
        <taxon>Bacteria</taxon>
        <taxon>Pseudomonadati</taxon>
        <taxon>Acidobacteriota</taxon>
        <taxon>Terriglobia</taxon>
        <taxon>Terriglobales</taxon>
        <taxon>Acidobacteriaceae</taxon>
        <taxon>Bryocella</taxon>
    </lineage>
</organism>
<dbReference type="InterPro" id="IPR020846">
    <property type="entry name" value="MFS_dom"/>
</dbReference>
<dbReference type="PANTHER" id="PTHR43124:SF8">
    <property type="entry name" value="INNER MEMBRANE TRANSPORT PROTEIN YDHP"/>
    <property type="match status" value="1"/>
</dbReference>
<feature type="transmembrane region" description="Helical" evidence="6">
    <location>
        <begin position="95"/>
        <end position="116"/>
    </location>
</feature>
<feature type="transmembrane region" description="Helical" evidence="6">
    <location>
        <begin position="290"/>
        <end position="308"/>
    </location>
</feature>
<dbReference type="InterPro" id="IPR011701">
    <property type="entry name" value="MFS"/>
</dbReference>
<dbReference type="RefSeq" id="WP_103933898.1">
    <property type="nucleotide sequence ID" value="NZ_FNVA01000005.1"/>
</dbReference>
<reference evidence="8 9" key="1">
    <citation type="submission" date="2016-10" db="EMBL/GenBank/DDBJ databases">
        <authorList>
            <person name="de Groot N.N."/>
        </authorList>
    </citation>
    <scope>NUCLEOTIDE SEQUENCE [LARGE SCALE GENOMIC DNA]</scope>
    <source>
        <strain evidence="8 9">DSM 22489</strain>
    </source>
</reference>
<evidence type="ECO:0000313" key="8">
    <source>
        <dbReference type="EMBL" id="SEG45806.1"/>
    </source>
</evidence>